<comment type="caution">
    <text evidence="2">The sequence shown here is derived from an EMBL/GenBank/DDBJ whole genome shotgun (WGS) entry which is preliminary data.</text>
</comment>
<feature type="compositionally biased region" description="Basic residues" evidence="1">
    <location>
        <begin position="1"/>
        <end position="12"/>
    </location>
</feature>
<evidence type="ECO:0000256" key="1">
    <source>
        <dbReference type="SAM" id="MobiDB-lite"/>
    </source>
</evidence>
<dbReference type="Proteomes" id="UP000824120">
    <property type="component" value="Chromosome 7"/>
</dbReference>
<sequence length="395" mass="45003">MNQLKSVKHVSKHASSSKQLDVHIQRPPEIQDFILRPLHDLENLLDTKFSQFGATTRPKSLAEDFADEMEATFDFETQMEMEVNKLHGYPKKTSERVKKTLRNSQGIIRYSDFTYGKFIGAYNVIELLKEVTDNTLHVKIIQLVAGKTSSSSNIPNNKKVRDEFNYSAPYSLSEVHNRLSSKQTMIIRDTSFDDLRGEIEHLKEEIKFLKQNHIICDQRLTQIESANSKEKNKVDDSTAEENTLANTLNIDPKQNMVLGMMQIVTSHKWMDPPWVTKARGRGSYTRGRGRSSSSIISGSSYRSSSSSLIIQKGGMCLVKLTRSSKEATSSIHLDDIPENNSLYAQLRAYLSQKQSDTFASVAKEEVDDIRSSERVVKKEMIFLIENSEIQRKEEP</sequence>
<reference evidence="2 3" key="1">
    <citation type="submission" date="2020-09" db="EMBL/GenBank/DDBJ databases">
        <title>De no assembly of potato wild relative species, Solanum commersonii.</title>
        <authorList>
            <person name="Cho K."/>
        </authorList>
    </citation>
    <scope>NUCLEOTIDE SEQUENCE [LARGE SCALE GENOMIC DNA]</scope>
    <source>
        <strain evidence="2">LZ3.2</strain>
        <tissue evidence="2">Leaf</tissue>
    </source>
</reference>
<dbReference type="EMBL" id="JACXVP010000007">
    <property type="protein sequence ID" value="KAG5595410.1"/>
    <property type="molecule type" value="Genomic_DNA"/>
</dbReference>
<proteinExistence type="predicted"/>
<name>A0A9J5Y5V4_SOLCO</name>
<accession>A0A9J5Y5V4</accession>
<organism evidence="2 3">
    <name type="scientific">Solanum commersonii</name>
    <name type="common">Commerson's wild potato</name>
    <name type="synonym">Commerson's nightshade</name>
    <dbReference type="NCBI Taxonomy" id="4109"/>
    <lineage>
        <taxon>Eukaryota</taxon>
        <taxon>Viridiplantae</taxon>
        <taxon>Streptophyta</taxon>
        <taxon>Embryophyta</taxon>
        <taxon>Tracheophyta</taxon>
        <taxon>Spermatophyta</taxon>
        <taxon>Magnoliopsida</taxon>
        <taxon>eudicotyledons</taxon>
        <taxon>Gunneridae</taxon>
        <taxon>Pentapetalae</taxon>
        <taxon>asterids</taxon>
        <taxon>lamiids</taxon>
        <taxon>Solanales</taxon>
        <taxon>Solanaceae</taxon>
        <taxon>Solanoideae</taxon>
        <taxon>Solaneae</taxon>
        <taxon>Solanum</taxon>
    </lineage>
</organism>
<evidence type="ECO:0000313" key="2">
    <source>
        <dbReference type="EMBL" id="KAG5595410.1"/>
    </source>
</evidence>
<feature type="compositionally biased region" description="Low complexity" evidence="1">
    <location>
        <begin position="281"/>
        <end position="300"/>
    </location>
</feature>
<evidence type="ECO:0000313" key="3">
    <source>
        <dbReference type="Proteomes" id="UP000824120"/>
    </source>
</evidence>
<feature type="region of interest" description="Disordered" evidence="1">
    <location>
        <begin position="279"/>
        <end position="300"/>
    </location>
</feature>
<keyword evidence="3" id="KW-1185">Reference proteome</keyword>
<gene>
    <name evidence="2" type="ORF">H5410_036642</name>
</gene>
<protein>
    <submittedName>
        <fullName evidence="2">Uncharacterized protein</fullName>
    </submittedName>
</protein>
<dbReference type="AlphaFoldDB" id="A0A9J5Y5V4"/>
<feature type="region of interest" description="Disordered" evidence="1">
    <location>
        <begin position="1"/>
        <end position="21"/>
    </location>
</feature>